<dbReference type="GO" id="GO:0019843">
    <property type="term" value="F:rRNA binding"/>
    <property type="evidence" value="ECO:0007669"/>
    <property type="project" value="UniProtKB-UniRule"/>
</dbReference>
<evidence type="ECO:0000256" key="9">
    <source>
        <dbReference type="RuleBase" id="RU003660"/>
    </source>
</evidence>
<organism evidence="10 11">
    <name type="scientific">Prevotella denticola CRIS 18C-A</name>
    <dbReference type="NCBI Taxonomy" id="944557"/>
    <lineage>
        <taxon>Bacteria</taxon>
        <taxon>Pseudomonadati</taxon>
        <taxon>Bacteroidota</taxon>
        <taxon>Bacteroidia</taxon>
        <taxon>Bacteroidales</taxon>
        <taxon>Prevotellaceae</taxon>
        <taxon>Prevotella</taxon>
    </lineage>
</organism>
<dbReference type="FunFam" id="3.30.1370.30:FF:000002">
    <property type="entry name" value="30S ribosomal protein S8"/>
    <property type="match status" value="1"/>
</dbReference>
<dbReference type="SUPFAM" id="SSF56047">
    <property type="entry name" value="Ribosomal protein S8"/>
    <property type="match status" value="1"/>
</dbReference>
<keyword evidence="3 8" id="KW-0694">RNA-binding</keyword>
<dbReference type="Gene3D" id="3.30.1490.10">
    <property type="match status" value="1"/>
</dbReference>
<evidence type="ECO:0000256" key="3">
    <source>
        <dbReference type="ARBA" id="ARBA00022884"/>
    </source>
</evidence>
<protein>
    <recommendedName>
        <fullName evidence="6 8">Small ribosomal subunit protein uS8</fullName>
    </recommendedName>
</protein>
<keyword evidence="11" id="KW-1185">Reference proteome</keyword>
<sequence length="159" mass="17872">MYLCSSLSAFKRFLILSGWSRSIKHLYFMTDPIADYLTRLRNAIMAHHRVVEVPASNLKKSITKILFEKGYILNYKFVEDGPQGSIKVALKYDPVTKKSAIKSLKRVSTPGLRQYTGYKEMPRVINGLGIAILSTSKGVMTDKEAAAEKIGGEVLCYIY</sequence>
<evidence type="ECO:0000256" key="4">
    <source>
        <dbReference type="ARBA" id="ARBA00022980"/>
    </source>
</evidence>
<dbReference type="Pfam" id="PF00410">
    <property type="entry name" value="Ribosomal_S8"/>
    <property type="match status" value="1"/>
</dbReference>
<evidence type="ECO:0000313" key="11">
    <source>
        <dbReference type="Proteomes" id="UP000003155"/>
    </source>
</evidence>
<comment type="similarity">
    <text evidence="1 8 9">Belongs to the universal ribosomal protein uS8 family.</text>
</comment>
<proteinExistence type="inferred from homology"/>
<dbReference type="FunFam" id="3.30.1490.10:FF:000001">
    <property type="entry name" value="30S ribosomal protein S8"/>
    <property type="match status" value="1"/>
</dbReference>
<keyword evidence="4 8" id="KW-0689">Ribosomal protein</keyword>
<dbReference type="EMBL" id="AEXO01000056">
    <property type="protein sequence ID" value="EGC86694.1"/>
    <property type="molecule type" value="Genomic_DNA"/>
</dbReference>
<comment type="subunit">
    <text evidence="7 8">Part of the 30S ribosomal subunit. Contacts proteins S5 and S12.</text>
</comment>
<evidence type="ECO:0000256" key="1">
    <source>
        <dbReference type="ARBA" id="ARBA00006471"/>
    </source>
</evidence>
<dbReference type="AlphaFoldDB" id="F0H671"/>
<dbReference type="Gene3D" id="3.30.1370.30">
    <property type="match status" value="1"/>
</dbReference>
<accession>F0H671</accession>
<gene>
    <name evidence="8 10" type="primary">rpsH</name>
    <name evidence="10" type="ORF">HMPREF9303_1703</name>
</gene>
<dbReference type="GO" id="GO:0005737">
    <property type="term" value="C:cytoplasm"/>
    <property type="evidence" value="ECO:0007669"/>
    <property type="project" value="UniProtKB-ARBA"/>
</dbReference>
<name>F0H671_9BACT</name>
<dbReference type="InterPro" id="IPR047863">
    <property type="entry name" value="Ribosomal_uS8_CS"/>
</dbReference>
<comment type="function">
    <text evidence="8">One of the primary rRNA binding proteins, it binds directly to 16S rRNA central domain where it helps coordinate assembly of the platform of the 30S subunit.</text>
</comment>
<evidence type="ECO:0000256" key="2">
    <source>
        <dbReference type="ARBA" id="ARBA00022730"/>
    </source>
</evidence>
<dbReference type="PANTHER" id="PTHR11758">
    <property type="entry name" value="40S RIBOSOMAL PROTEIN S15A"/>
    <property type="match status" value="1"/>
</dbReference>
<evidence type="ECO:0000256" key="6">
    <source>
        <dbReference type="ARBA" id="ARBA00035258"/>
    </source>
</evidence>
<dbReference type="InterPro" id="IPR035987">
    <property type="entry name" value="Ribosomal_uS8_sf"/>
</dbReference>
<dbReference type="PROSITE" id="PS00053">
    <property type="entry name" value="RIBOSOMAL_S8"/>
    <property type="match status" value="1"/>
</dbReference>
<dbReference type="InterPro" id="IPR000630">
    <property type="entry name" value="Ribosomal_uS8"/>
</dbReference>
<dbReference type="GO" id="GO:0006412">
    <property type="term" value="P:translation"/>
    <property type="evidence" value="ECO:0007669"/>
    <property type="project" value="UniProtKB-UniRule"/>
</dbReference>
<dbReference type="NCBIfam" id="NF001109">
    <property type="entry name" value="PRK00136.1"/>
    <property type="match status" value="1"/>
</dbReference>
<dbReference type="GO" id="GO:0005840">
    <property type="term" value="C:ribosome"/>
    <property type="evidence" value="ECO:0007669"/>
    <property type="project" value="UniProtKB-KW"/>
</dbReference>
<dbReference type="GO" id="GO:0003735">
    <property type="term" value="F:structural constituent of ribosome"/>
    <property type="evidence" value="ECO:0007669"/>
    <property type="project" value="InterPro"/>
</dbReference>
<evidence type="ECO:0000313" key="10">
    <source>
        <dbReference type="EMBL" id="EGC86694.1"/>
    </source>
</evidence>
<dbReference type="GO" id="GO:1990904">
    <property type="term" value="C:ribonucleoprotein complex"/>
    <property type="evidence" value="ECO:0007669"/>
    <property type="project" value="UniProtKB-KW"/>
</dbReference>
<evidence type="ECO:0000256" key="8">
    <source>
        <dbReference type="HAMAP-Rule" id="MF_01302"/>
    </source>
</evidence>
<reference evidence="10 11" key="1">
    <citation type="submission" date="2011-02" db="EMBL/GenBank/DDBJ databases">
        <authorList>
            <person name="Durkin A.S."/>
            <person name="Madupu R."/>
            <person name="Torralba M."/>
            <person name="Gillis M."/>
            <person name="Methe B."/>
            <person name="Sutton G."/>
            <person name="Nelson K.E."/>
        </authorList>
    </citation>
    <scope>NUCLEOTIDE SEQUENCE [LARGE SCALE GENOMIC DNA]</scope>
    <source>
        <strain evidence="10 11">CRIS 18C-A</strain>
    </source>
</reference>
<evidence type="ECO:0000256" key="7">
    <source>
        <dbReference type="ARBA" id="ARBA00046740"/>
    </source>
</evidence>
<comment type="caution">
    <text evidence="10">The sequence shown here is derived from an EMBL/GenBank/DDBJ whole genome shotgun (WGS) entry which is preliminary data.</text>
</comment>
<dbReference type="HAMAP" id="MF_01302_B">
    <property type="entry name" value="Ribosomal_uS8_B"/>
    <property type="match status" value="1"/>
</dbReference>
<evidence type="ECO:0000256" key="5">
    <source>
        <dbReference type="ARBA" id="ARBA00023274"/>
    </source>
</evidence>
<keyword evidence="5 8" id="KW-0687">Ribonucleoprotein</keyword>
<dbReference type="Proteomes" id="UP000003155">
    <property type="component" value="Unassembled WGS sequence"/>
</dbReference>
<keyword evidence="2 8" id="KW-0699">rRNA-binding</keyword>